<evidence type="ECO:0000256" key="15">
    <source>
        <dbReference type="PIRSR" id="PIRSR605959-1"/>
    </source>
</evidence>
<proteinExistence type="inferred from homology"/>
<protein>
    <recommendedName>
        <fullName evidence="5">fumarylacetoacetase</fullName>
        <ecNumber evidence="5">3.7.1.2</ecNumber>
    </recommendedName>
</protein>
<dbReference type="SUPFAM" id="SSF63433">
    <property type="entry name" value="Fumarylacetoacetate hydrolase, FAH, N-terminal domain"/>
    <property type="match status" value="1"/>
</dbReference>
<feature type="binding site" evidence="17">
    <location>
        <position position="1064"/>
    </location>
    <ligand>
        <name>Mg(2+)</name>
        <dbReference type="ChEBI" id="CHEBI:18420"/>
    </ligand>
</feature>
<dbReference type="InterPro" id="IPR046452">
    <property type="entry name" value="HgmA_N"/>
</dbReference>
<organism evidence="19 20">
    <name type="scientific">Didymella rabiei</name>
    <name type="common">Chickpea ascochyta blight fungus</name>
    <name type="synonym">Mycosphaerella rabiei</name>
    <dbReference type="NCBI Taxonomy" id="5454"/>
    <lineage>
        <taxon>Eukaryota</taxon>
        <taxon>Fungi</taxon>
        <taxon>Dikarya</taxon>
        <taxon>Ascomycota</taxon>
        <taxon>Pezizomycotina</taxon>
        <taxon>Dothideomycetes</taxon>
        <taxon>Pleosporomycetidae</taxon>
        <taxon>Pleosporales</taxon>
        <taxon>Pleosporineae</taxon>
        <taxon>Didymellaceae</taxon>
        <taxon>Ascochyta</taxon>
    </lineage>
</organism>
<sequence>MTDRTTDDQPTVGVLNFWSFIELANKRLATEHGFRDQLATEVLLTLNRASNVVTYDLESSIHRPRGWSWSSFRLLFVTWLAGPIEPKAAAELTGMSRAAVSNLSKSLLADGLIDRRPTENDGRSVQLYLTDKGREAMVEAFREQNEREHAWVSVLSEAEQRILVMLLDKLITNRSQFDVSQAEQHRRSPVMAFYRQLGNIPPKRHTQHRDESGNLYYEELMGEEGFSSDSSLLYHREIPSAIVDATVWELRDQSTTPNHPLKPRHLKLHTLFPESTWNETDVVTGRRLILGNADVRLSYVVAAAPSPLYRNAIGDEMVYIESGEATVETVFGALEASEGDYVLIPMSTTHRWIPKGDKPLRAYAIEANSHIVPPKRYLSRFGQLLENAPFCERDLHGPIAPMIAEGTDVEVLVKHRTSAGIVGTRMVYPTHPFDVVGWDGCLYPYTFNISDYEPITGRVHQPPPAHQAFEGNNFVICNFVPRKVDYHPLSIPVPYYHSNVDSDEIMFYCGGDYEARKGSGIGLGSISIHPGGHAHGPQPGAYERSIGAEFFDELAVMVDTFRPLELALFPPGNAPLAEAIPAHAAYLQADYDALVGPFVFPAPRLSELAAYVSADSPVTLSLTVPAGPSDTAAALSNALAIPGVHVAAVEVGIPDGLDADAAFEELSRVHAAHPDVDIFVEVPRGDRRAGYLAALETAGHSAKFRTGGIVAEAYPNEEELADAVISVVRANIPFKATAGLHHGVRNTDPETGFEQHGFLNIMVAVDAARRGADRSEIVAALSQRDGKSIAQALADLTEDEAGEVRRRFLSPRVDRPLRQNRRNSRMTVTTIDIPADSLFGLDNLPYGVFSPAGGLPRVGVRVAESVVDLAATLGDSVFSEPTLNAFMAQGRDQWVSVRNRITELVTSEIDSNAVFSVDSVTMHLPIAVADYVDFYASENHATNLGRLFRPDAAPLMPNWKHLPVGYHGRSSTVVVSGTDIVRPCGQRKAPDQESPDFGPSRRLDIEAEMGFIVGTPSKMGDSITPDEFAEHVFGAVVVNDWSARDIQAWEYVPLGPNLGKSFATSISPWVVPLLALEAARIDTPVQDPEPLSYLRGEEKWGLDIDLAVEWNGHVVSRPPYAQMYWSPAQMLAHTTINGAAASTGDLFASGTISGPDKDQRGAFIELTWGGKEPVAVGSETRTFLEDGDTIAISATAPGSDRESWLRDVAATPSAEVRVLSARSDGGLVPGDRPRTSVGTAAVIVIVGGGPRGTGVLERILAHESVNADPTPIDIHVVDPYPAGAGRIWRGSQAPLLWMNSTTADVTMFTDETTAVIGPVLPGPTLAEWVAERSAELAEFPEIAAEVPTITPSSFASRSLQSRYLNWVFETAVDSAPAHVDVRVHRRSVVDIVNVGETQTVHLDDGAVIDATTVLLAQGHPDALPAPRETALTSFASDHGLTYVGPGYTADLDADVIPEGEPVLIAGLGLAFIDWMVLLAESRGGIFERGEDGVLTYAPSGREPLLYAGSRRGVPYHSKISYSIADARPPLPRFFTADLVPGDGPLDFRNDIWPLASKELAGAHYYELFASHPDRTVGTWEEFDAEFASLAWGSPRLQELVENAVPKPEDRIDLERLNRPLGGERYDGLAEVQSRITEYISADVARRSDPYFSADAAVFSALLSTYMTVGELLRRGRIPAESVAKDVEGWLHSFFSFIASGPPPERLEQLVALNEAGIVQFLGPDSVFSTEIDPATGSGIFVARSASHTDIVAANTLVEARLPVASISASGDLLLRTLHRRGEAVELRATVDSSAKLAVDGTSRILDQNNTAHPRRFAAGPWVAGHDWSAAFPRPRTNAGFFRHNDALAAEILGATRL</sequence>
<evidence type="ECO:0000256" key="17">
    <source>
        <dbReference type="PIRSR" id="PIRSR605959-3"/>
    </source>
</evidence>
<evidence type="ECO:0000259" key="18">
    <source>
        <dbReference type="PROSITE" id="PS50995"/>
    </source>
</evidence>
<evidence type="ECO:0000256" key="13">
    <source>
        <dbReference type="ARBA" id="ARBA00023163"/>
    </source>
</evidence>
<dbReference type="InterPro" id="IPR036390">
    <property type="entry name" value="WH_DNA-bd_sf"/>
</dbReference>
<evidence type="ECO:0000313" key="19">
    <source>
        <dbReference type="EMBL" id="KZM27665.1"/>
    </source>
</evidence>
<evidence type="ECO:0000256" key="14">
    <source>
        <dbReference type="ARBA" id="ARBA00023232"/>
    </source>
</evidence>
<dbReference type="SUPFAM" id="SSF56529">
    <property type="entry name" value="FAH"/>
    <property type="match status" value="1"/>
</dbReference>
<dbReference type="Pfam" id="PF01557">
    <property type="entry name" value="FAA_hydrolase"/>
    <property type="match status" value="1"/>
</dbReference>
<dbReference type="Pfam" id="PF09298">
    <property type="entry name" value="FAA_hydrolase_N"/>
    <property type="match status" value="1"/>
</dbReference>
<evidence type="ECO:0000313" key="20">
    <source>
        <dbReference type="Proteomes" id="UP000076837"/>
    </source>
</evidence>
<keyword evidence="13" id="KW-0804">Transcription</keyword>
<keyword evidence="9 17" id="KW-0460">Magnesium</keyword>
<evidence type="ECO:0000256" key="6">
    <source>
        <dbReference type="ARBA" id="ARBA00022723"/>
    </source>
</evidence>
<feature type="binding site" evidence="17">
    <location>
        <position position="933"/>
    </location>
    <ligand>
        <name>Ca(2+)</name>
        <dbReference type="ChEBI" id="CHEBI:29108"/>
    </ligand>
</feature>
<dbReference type="GO" id="GO:1902000">
    <property type="term" value="P:homogentisate catabolic process"/>
    <property type="evidence" value="ECO:0007669"/>
    <property type="project" value="TreeGrafter"/>
</dbReference>
<evidence type="ECO:0000256" key="2">
    <source>
        <dbReference type="ARBA" id="ARBA00001946"/>
    </source>
</evidence>
<feature type="binding site" evidence="16">
    <location>
        <position position="949"/>
    </location>
    <ligand>
        <name>substrate</name>
    </ligand>
</feature>
<dbReference type="Pfam" id="PF04209">
    <property type="entry name" value="HgmA_C"/>
    <property type="match status" value="1"/>
</dbReference>
<evidence type="ECO:0000256" key="1">
    <source>
        <dbReference type="ARBA" id="ARBA00001913"/>
    </source>
</evidence>
<dbReference type="PANTHER" id="PTHR43069">
    <property type="entry name" value="FUMARYLACETOACETASE"/>
    <property type="match status" value="1"/>
</dbReference>
<dbReference type="InterPro" id="IPR023187">
    <property type="entry name" value="Tscrpt_reg_MarR-type_CS"/>
</dbReference>
<dbReference type="Gene3D" id="2.60.120.10">
    <property type="entry name" value="Jelly Rolls"/>
    <property type="match status" value="2"/>
</dbReference>
<dbReference type="PROSITE" id="PS50995">
    <property type="entry name" value="HTH_MARR_2"/>
    <property type="match status" value="1"/>
</dbReference>
<feature type="active site" description="Proton acceptor" evidence="15">
    <location>
        <position position="940"/>
    </location>
</feature>
<evidence type="ECO:0000256" key="11">
    <source>
        <dbReference type="ARBA" id="ARBA00023015"/>
    </source>
</evidence>
<comment type="pathway">
    <text evidence="3">Amino-acid degradation; L-phenylalanine degradation; acetoacetate and fumarate from L-phenylalanine: step 6/6.</text>
</comment>
<dbReference type="GO" id="GO:0046872">
    <property type="term" value="F:metal ion binding"/>
    <property type="evidence" value="ECO:0007669"/>
    <property type="project" value="UniProtKB-KW"/>
</dbReference>
<dbReference type="GO" id="GO:0004334">
    <property type="term" value="F:fumarylacetoacetase activity"/>
    <property type="evidence" value="ECO:0007669"/>
    <property type="project" value="UniProtKB-EC"/>
</dbReference>
<dbReference type="GO" id="GO:0003700">
    <property type="term" value="F:DNA-binding transcription factor activity"/>
    <property type="evidence" value="ECO:0007669"/>
    <property type="project" value="InterPro"/>
</dbReference>
<dbReference type="UniPathway" id="UPA00139">
    <property type="reaction ID" value="UER00339"/>
</dbReference>
<keyword evidence="7" id="KW-0378">Hydrolase</keyword>
<dbReference type="Proteomes" id="UP000076837">
    <property type="component" value="Unassembled WGS sequence"/>
</dbReference>
<comment type="caution">
    <text evidence="19">The sequence shown here is derived from an EMBL/GenBank/DDBJ whole genome shotgun (WGS) entry which is preliminary data.</text>
</comment>
<comment type="similarity">
    <text evidence="4">Belongs to the FAH family.</text>
</comment>
<evidence type="ECO:0000256" key="5">
    <source>
        <dbReference type="ARBA" id="ARBA00012094"/>
    </source>
</evidence>
<dbReference type="Gene3D" id="2.30.30.230">
    <property type="entry name" value="Fumarylacetoacetase, N-terminal domain"/>
    <property type="match status" value="1"/>
</dbReference>
<keyword evidence="8 17" id="KW-0106">Calcium</keyword>
<dbReference type="GO" id="GO:0003677">
    <property type="term" value="F:DNA binding"/>
    <property type="evidence" value="ECO:0007669"/>
    <property type="project" value="UniProtKB-KW"/>
</dbReference>
<dbReference type="SUPFAM" id="SSF46785">
    <property type="entry name" value="Winged helix' DNA-binding domain"/>
    <property type="match status" value="1"/>
</dbReference>
<accession>A0A163LCE4</accession>
<dbReference type="EC" id="3.7.1.2" evidence="5"/>
<keyword evidence="14" id="KW-0585">Phenylalanine catabolism</keyword>
<name>A0A163LCE4_DIDRA</name>
<dbReference type="Gene3D" id="1.10.10.10">
    <property type="entry name" value="Winged helix-like DNA-binding domain superfamily/Winged helix DNA-binding domain"/>
    <property type="match status" value="1"/>
</dbReference>
<evidence type="ECO:0000256" key="8">
    <source>
        <dbReference type="ARBA" id="ARBA00022837"/>
    </source>
</evidence>
<dbReference type="InterPro" id="IPR046451">
    <property type="entry name" value="HgmA_C"/>
</dbReference>
<keyword evidence="11" id="KW-0805">Transcription regulation</keyword>
<dbReference type="InterPro" id="IPR036188">
    <property type="entry name" value="FAD/NAD-bd_sf"/>
</dbReference>
<evidence type="ECO:0000256" key="3">
    <source>
        <dbReference type="ARBA" id="ARBA00004782"/>
    </source>
</evidence>
<keyword evidence="20" id="KW-1185">Reference proteome</keyword>
<dbReference type="InterPro" id="IPR000835">
    <property type="entry name" value="HTH_MarR-typ"/>
</dbReference>
<dbReference type="Pfam" id="PF13454">
    <property type="entry name" value="NAD_binding_9"/>
    <property type="match status" value="1"/>
</dbReference>
<dbReference type="Pfam" id="PF01047">
    <property type="entry name" value="MarR"/>
    <property type="match status" value="1"/>
</dbReference>
<keyword evidence="6 17" id="KW-0479">Metal-binding</keyword>
<dbReference type="InterPro" id="IPR036462">
    <property type="entry name" value="Fumarylacetoacetase_N_sf"/>
</dbReference>
<gene>
    <name evidence="19" type="ORF">ST47_g1263</name>
</gene>
<dbReference type="EMBL" id="JYNV01000060">
    <property type="protein sequence ID" value="KZM27665.1"/>
    <property type="molecule type" value="Genomic_DNA"/>
</dbReference>
<feature type="binding site" evidence="16">
    <location>
        <position position="935"/>
    </location>
    <ligand>
        <name>substrate</name>
    </ligand>
</feature>
<dbReference type="InterPro" id="IPR036388">
    <property type="entry name" value="WH-like_DNA-bd_sf"/>
</dbReference>
<dbReference type="SUPFAM" id="SSF51905">
    <property type="entry name" value="FAD/NAD(P)-binding domain"/>
    <property type="match status" value="1"/>
</dbReference>
<reference evidence="19 20" key="1">
    <citation type="journal article" date="2016" name="Sci. Rep.">
        <title>Draft genome sequencing and secretome analysis of fungal phytopathogen Ascochyta rabiei provides insight into the necrotrophic effector repertoire.</title>
        <authorList>
            <person name="Verma S."/>
            <person name="Gazara R.K."/>
            <person name="Nizam S."/>
            <person name="Parween S."/>
            <person name="Chattopadhyay D."/>
            <person name="Verma P.K."/>
        </authorList>
    </citation>
    <scope>NUCLEOTIDE SEQUENCE [LARGE SCALE GENOMIC DNA]</scope>
    <source>
        <strain evidence="19 20">ArDII</strain>
    </source>
</reference>
<feature type="binding site" evidence="17">
    <location>
        <position position="1006"/>
    </location>
    <ligand>
        <name>Ca(2+)</name>
        <dbReference type="ChEBI" id="CHEBI:29108"/>
    </ligand>
</feature>
<comment type="cofactor">
    <cofactor evidence="2 17">
        <name>Mg(2+)</name>
        <dbReference type="ChEBI" id="CHEBI:18420"/>
    </cofactor>
</comment>
<keyword evidence="12" id="KW-0238">DNA-binding</keyword>
<dbReference type="PANTHER" id="PTHR43069:SF2">
    <property type="entry name" value="FUMARYLACETOACETASE"/>
    <property type="match status" value="1"/>
</dbReference>
<dbReference type="InterPro" id="IPR011234">
    <property type="entry name" value="Fumarylacetoacetase-like_C"/>
</dbReference>
<dbReference type="InterPro" id="IPR036663">
    <property type="entry name" value="Fumarylacetoacetase_C_sf"/>
</dbReference>
<dbReference type="NCBIfam" id="TIGR01266">
    <property type="entry name" value="fum_ac_acetase"/>
    <property type="match status" value="1"/>
</dbReference>
<dbReference type="InterPro" id="IPR014710">
    <property type="entry name" value="RmlC-like_jellyroll"/>
</dbReference>
<dbReference type="SMART" id="SM00347">
    <property type="entry name" value="HTH_MARR"/>
    <property type="match status" value="1"/>
</dbReference>
<evidence type="ECO:0000256" key="10">
    <source>
        <dbReference type="ARBA" id="ARBA00022878"/>
    </source>
</evidence>
<evidence type="ECO:0000256" key="16">
    <source>
        <dbReference type="PIRSR" id="PIRSR605959-2"/>
    </source>
</evidence>
<dbReference type="Gene3D" id="3.90.850.10">
    <property type="entry name" value="Fumarylacetoacetase-like, C-terminal domain"/>
    <property type="match status" value="1"/>
</dbReference>
<dbReference type="PROSITE" id="PS01117">
    <property type="entry name" value="HTH_MARR_1"/>
    <property type="match status" value="1"/>
</dbReference>
<feature type="binding site" evidence="17">
    <location>
        <position position="1040"/>
    </location>
    <ligand>
        <name>Mg(2+)</name>
        <dbReference type="ChEBI" id="CHEBI:18420"/>
    </ligand>
</feature>
<evidence type="ECO:0000256" key="12">
    <source>
        <dbReference type="ARBA" id="ARBA00023125"/>
    </source>
</evidence>
<feature type="binding site" evidence="17">
    <location>
        <position position="1040"/>
    </location>
    <ligand>
        <name>Ca(2+)</name>
        <dbReference type="ChEBI" id="CHEBI:29108"/>
    </ligand>
</feature>
<feature type="binding site" evidence="17">
    <location>
        <position position="1060"/>
    </location>
    <ligand>
        <name>Mg(2+)</name>
        <dbReference type="ChEBI" id="CHEBI:18420"/>
    </ligand>
</feature>
<evidence type="ECO:0000256" key="7">
    <source>
        <dbReference type="ARBA" id="ARBA00022801"/>
    </source>
</evidence>
<dbReference type="GO" id="GO:0006572">
    <property type="term" value="P:L-tyrosine catabolic process"/>
    <property type="evidence" value="ECO:0007669"/>
    <property type="project" value="UniProtKB-KW"/>
</dbReference>
<feature type="domain" description="HTH marR-type" evidence="18">
    <location>
        <begin position="39"/>
        <end position="172"/>
    </location>
</feature>
<feature type="binding site" evidence="16">
    <location>
        <position position="1151"/>
    </location>
    <ligand>
        <name>substrate</name>
    </ligand>
</feature>
<dbReference type="GO" id="GO:0006559">
    <property type="term" value="P:L-phenylalanine catabolic process"/>
    <property type="evidence" value="ECO:0007669"/>
    <property type="project" value="UniProtKB-UniPathway"/>
</dbReference>
<dbReference type="STRING" id="5454.A0A163LCE4"/>
<dbReference type="InterPro" id="IPR015377">
    <property type="entry name" value="Fumarylacetoacetase_N"/>
</dbReference>
<keyword evidence="10" id="KW-0828">Tyrosine catabolism</keyword>
<comment type="cofactor">
    <cofactor evidence="1 17">
        <name>Ca(2+)</name>
        <dbReference type="ChEBI" id="CHEBI:29108"/>
    </cofactor>
</comment>
<dbReference type="InterPro" id="IPR038732">
    <property type="entry name" value="HpyO/CreE_NAD-binding"/>
</dbReference>
<evidence type="ECO:0000256" key="4">
    <source>
        <dbReference type="ARBA" id="ARBA00010211"/>
    </source>
</evidence>
<dbReference type="Pfam" id="PF20510">
    <property type="entry name" value="HgmA_N"/>
    <property type="match status" value="1"/>
</dbReference>
<dbReference type="InterPro" id="IPR011051">
    <property type="entry name" value="RmlC_Cupin_sf"/>
</dbReference>
<feature type="binding site" evidence="16">
    <location>
        <position position="1051"/>
    </location>
    <ligand>
        <name>substrate</name>
    </ligand>
</feature>
<feature type="binding site" evidence="17">
    <location>
        <position position="1008"/>
    </location>
    <ligand>
        <name>Ca(2+)</name>
        <dbReference type="ChEBI" id="CHEBI:29108"/>
    </ligand>
</feature>
<dbReference type="SUPFAM" id="SSF51182">
    <property type="entry name" value="RmlC-like cupins"/>
    <property type="match status" value="1"/>
</dbReference>
<evidence type="ECO:0000256" key="9">
    <source>
        <dbReference type="ARBA" id="ARBA00022842"/>
    </source>
</evidence>
<feature type="binding site" evidence="16">
    <location>
        <position position="1047"/>
    </location>
    <ligand>
        <name>substrate</name>
    </ligand>
</feature>
<dbReference type="InterPro" id="IPR005959">
    <property type="entry name" value="Fumarylacetoacetase"/>
</dbReference>